<proteinExistence type="predicted"/>
<evidence type="ECO:0000313" key="2">
    <source>
        <dbReference type="EnsemblPlants" id="Kaladp0011s0731.1.v1.1.CDS.1"/>
    </source>
</evidence>
<dbReference type="AlphaFoldDB" id="A0A7N0RIF7"/>
<dbReference type="EnsemblPlants" id="Kaladp0011s0731.1.v1.1">
    <property type="protein sequence ID" value="Kaladp0011s0731.1.v1.1.CDS.1"/>
    <property type="gene ID" value="Kaladp0011s0731.v1.1"/>
</dbReference>
<evidence type="ECO:0000313" key="3">
    <source>
        <dbReference type="Proteomes" id="UP000594263"/>
    </source>
</evidence>
<name>A0A7N0RIF7_KALFE</name>
<evidence type="ECO:0000256" key="1">
    <source>
        <dbReference type="SAM" id="Phobius"/>
    </source>
</evidence>
<reference evidence="2" key="1">
    <citation type="submission" date="2021-01" db="UniProtKB">
        <authorList>
            <consortium name="EnsemblPlants"/>
        </authorList>
    </citation>
    <scope>IDENTIFICATION</scope>
</reference>
<feature type="transmembrane region" description="Helical" evidence="1">
    <location>
        <begin position="49"/>
        <end position="71"/>
    </location>
</feature>
<keyword evidence="3" id="KW-1185">Reference proteome</keyword>
<keyword evidence="1" id="KW-0472">Membrane</keyword>
<protein>
    <submittedName>
        <fullName evidence="2">Uncharacterized protein</fullName>
    </submittedName>
</protein>
<dbReference type="Proteomes" id="UP000594263">
    <property type="component" value="Unplaced"/>
</dbReference>
<dbReference type="Gramene" id="Kaladp0011s0731.1.v1.1">
    <property type="protein sequence ID" value="Kaladp0011s0731.1.v1.1.CDS.1"/>
    <property type="gene ID" value="Kaladp0011s0731.v1.1"/>
</dbReference>
<keyword evidence="1" id="KW-1133">Transmembrane helix</keyword>
<accession>A0A7N0RIF7</accession>
<sequence length="81" mass="9100">MFLAGFKALFGETVFFFSLARLPSAGDVVVVAFASVSLPEKLALYFLDGLWIAILVFIEPVLSCSWAIVSFRRKKRRKGRK</sequence>
<organism evidence="2 3">
    <name type="scientific">Kalanchoe fedtschenkoi</name>
    <name type="common">Lavender scallops</name>
    <name type="synonym">South American air plant</name>
    <dbReference type="NCBI Taxonomy" id="63787"/>
    <lineage>
        <taxon>Eukaryota</taxon>
        <taxon>Viridiplantae</taxon>
        <taxon>Streptophyta</taxon>
        <taxon>Embryophyta</taxon>
        <taxon>Tracheophyta</taxon>
        <taxon>Spermatophyta</taxon>
        <taxon>Magnoliopsida</taxon>
        <taxon>eudicotyledons</taxon>
        <taxon>Gunneridae</taxon>
        <taxon>Pentapetalae</taxon>
        <taxon>Saxifragales</taxon>
        <taxon>Crassulaceae</taxon>
        <taxon>Kalanchoe</taxon>
    </lineage>
</organism>
<keyword evidence="1" id="KW-0812">Transmembrane</keyword>